<keyword evidence="2" id="KW-0812">Transmembrane</keyword>
<feature type="compositionally biased region" description="Basic residues" evidence="1">
    <location>
        <begin position="269"/>
        <end position="286"/>
    </location>
</feature>
<feature type="region of interest" description="Disordered" evidence="1">
    <location>
        <begin position="240"/>
        <end position="293"/>
    </location>
</feature>
<feature type="non-terminal residue" evidence="3">
    <location>
        <position position="1"/>
    </location>
</feature>
<keyword evidence="2" id="KW-1133">Transmembrane helix</keyword>
<evidence type="ECO:0000313" key="4">
    <source>
        <dbReference type="Proteomes" id="UP000078541"/>
    </source>
</evidence>
<keyword evidence="4" id="KW-1185">Reference proteome</keyword>
<keyword evidence="2" id="KW-0472">Membrane</keyword>
<dbReference type="EMBL" id="KQ981920">
    <property type="protein sequence ID" value="KYN33033.1"/>
    <property type="molecule type" value="Genomic_DNA"/>
</dbReference>
<accession>A0A195EXS8</accession>
<evidence type="ECO:0000313" key="3">
    <source>
        <dbReference type="EMBL" id="KYN33033.1"/>
    </source>
</evidence>
<gene>
    <name evidence="3" type="ORF">ALC56_12667</name>
</gene>
<name>A0A195EXS8_9HYME</name>
<organism evidence="3 4">
    <name type="scientific">Trachymyrmex septentrionalis</name>
    <dbReference type="NCBI Taxonomy" id="34720"/>
    <lineage>
        <taxon>Eukaryota</taxon>
        <taxon>Metazoa</taxon>
        <taxon>Ecdysozoa</taxon>
        <taxon>Arthropoda</taxon>
        <taxon>Hexapoda</taxon>
        <taxon>Insecta</taxon>
        <taxon>Pterygota</taxon>
        <taxon>Neoptera</taxon>
        <taxon>Endopterygota</taxon>
        <taxon>Hymenoptera</taxon>
        <taxon>Apocrita</taxon>
        <taxon>Aculeata</taxon>
        <taxon>Formicoidea</taxon>
        <taxon>Formicidae</taxon>
        <taxon>Myrmicinae</taxon>
        <taxon>Trachymyrmex</taxon>
    </lineage>
</organism>
<protein>
    <submittedName>
        <fullName evidence="3">Uncharacterized protein</fullName>
    </submittedName>
</protein>
<evidence type="ECO:0000256" key="1">
    <source>
        <dbReference type="SAM" id="MobiDB-lite"/>
    </source>
</evidence>
<proteinExistence type="predicted"/>
<feature type="transmembrane region" description="Helical" evidence="2">
    <location>
        <begin position="99"/>
        <end position="120"/>
    </location>
</feature>
<evidence type="ECO:0000256" key="2">
    <source>
        <dbReference type="SAM" id="Phobius"/>
    </source>
</evidence>
<sequence length="293" mass="33330">YLRDISEMSYGALNAQGGFPENLFEIGKKIDGFEEFYKDSIINNVYNEIIYLHSKCAIIHLQRVYMSKSEIRTSDNYSVLNDTPNCTKRCKVEGSCGNYAMFLFFFKCVFIILLFTKIYVLKEQRTQRDANERYNKKNALPLARSDKVLAEGSSRETRIAVKAVCLIQNRQMKMTFTYSYVCCYNEEALNFYRIARLSWLVALSSPLGGGVAVSPPLPPLSLPPAPTELRHLSVDNFDDEVFPDSGDDGECRGRRGSRPRGCGEDPRRGHTGKSRRDHIKASRLRIHAHDVAT</sequence>
<dbReference type="AlphaFoldDB" id="A0A195EXS8"/>
<dbReference type="Proteomes" id="UP000078541">
    <property type="component" value="Unassembled WGS sequence"/>
</dbReference>
<reference evidence="3 4" key="1">
    <citation type="submission" date="2016-03" db="EMBL/GenBank/DDBJ databases">
        <title>Trachymyrmex septentrionalis WGS genome.</title>
        <authorList>
            <person name="Nygaard S."/>
            <person name="Hu H."/>
            <person name="Boomsma J."/>
            <person name="Zhang G."/>
        </authorList>
    </citation>
    <scope>NUCLEOTIDE SEQUENCE [LARGE SCALE GENOMIC DNA]</scope>
    <source>
        <strain evidence="3">Tsep2-gDNA-1</strain>
        <tissue evidence="3">Whole body</tissue>
    </source>
</reference>